<gene>
    <name evidence="8" type="primary">EaNIP3,2</name>
</gene>
<accession>I4IY31</accession>
<protein>
    <submittedName>
        <fullName evidence="8">EaNIP3,2</fullName>
    </submittedName>
</protein>
<dbReference type="InterPro" id="IPR022357">
    <property type="entry name" value="MIP_CS"/>
</dbReference>
<evidence type="ECO:0000256" key="6">
    <source>
        <dbReference type="RuleBase" id="RU000477"/>
    </source>
</evidence>
<dbReference type="NCBIfam" id="TIGR00861">
    <property type="entry name" value="MIP"/>
    <property type="match status" value="1"/>
</dbReference>
<feature type="transmembrane region" description="Helical" evidence="7">
    <location>
        <begin position="33"/>
        <end position="53"/>
    </location>
</feature>
<dbReference type="InterPro" id="IPR000425">
    <property type="entry name" value="MIP"/>
</dbReference>
<dbReference type="GO" id="GO:0016020">
    <property type="term" value="C:membrane"/>
    <property type="evidence" value="ECO:0007669"/>
    <property type="project" value="UniProtKB-SubCell"/>
</dbReference>
<feature type="transmembrane region" description="Helical" evidence="7">
    <location>
        <begin position="176"/>
        <end position="198"/>
    </location>
</feature>
<evidence type="ECO:0000256" key="7">
    <source>
        <dbReference type="SAM" id="Phobius"/>
    </source>
</evidence>
<sequence length="262" mass="27510">MASMREDDAYVPLLSTKMERTTDIFSNPLTRKVLAEFFGTFMLLFIAAGSGITNEKNGGSLGAIGLASASGFAVMMIILTTGHISGAHLNPAVTLAFATTGFFPWFQVPFYIASQLLASTCSSFCLKAIFYPSLHGGVTVPSGNIVQALLTELVLTAILHFVNTAMGTDKRAVGQLGALAVGATVAMNTLVGGPTTGASMNPARSLGPAIAANNYEGIWIYFLGPIPGALIGGLAYCLIRIREEEVGDGAPTSTSFFRRQRT</sequence>
<dbReference type="InterPro" id="IPR023271">
    <property type="entry name" value="Aquaporin-like"/>
</dbReference>
<feature type="transmembrane region" description="Helical" evidence="7">
    <location>
        <begin position="92"/>
        <end position="112"/>
    </location>
</feature>
<dbReference type="PRINTS" id="PR00783">
    <property type="entry name" value="MINTRINSICP"/>
</dbReference>
<name>I4IY31_EQUAR</name>
<feature type="transmembrane region" description="Helical" evidence="7">
    <location>
        <begin position="218"/>
        <end position="239"/>
    </location>
</feature>
<comment type="similarity">
    <text evidence="6">Belongs to the MIP/aquaporin (TC 1.A.8) family.</text>
</comment>
<evidence type="ECO:0000256" key="4">
    <source>
        <dbReference type="ARBA" id="ARBA00022989"/>
    </source>
</evidence>
<organism evidence="8">
    <name type="scientific">Equisetum arvense</name>
    <name type="common">Field horsetail</name>
    <name type="synonym">Common horsetail</name>
    <dbReference type="NCBI Taxonomy" id="3258"/>
    <lineage>
        <taxon>Eukaryota</taxon>
        <taxon>Viridiplantae</taxon>
        <taxon>Streptophyta</taxon>
        <taxon>Embryophyta</taxon>
        <taxon>Tracheophyta</taxon>
        <taxon>Polypodiopsida</taxon>
        <taxon>Equisetidae</taxon>
        <taxon>Equisetales</taxon>
        <taxon>Equisetaceae</taxon>
        <taxon>Equisetum</taxon>
    </lineage>
</organism>
<evidence type="ECO:0000256" key="2">
    <source>
        <dbReference type="ARBA" id="ARBA00022448"/>
    </source>
</evidence>
<evidence type="ECO:0000313" key="8">
    <source>
        <dbReference type="EMBL" id="CCI55659.1"/>
    </source>
</evidence>
<comment type="subcellular location">
    <subcellularLocation>
        <location evidence="1">Membrane</location>
        <topology evidence="1">Multi-pass membrane protein</topology>
    </subcellularLocation>
</comment>
<evidence type="ECO:0000256" key="5">
    <source>
        <dbReference type="ARBA" id="ARBA00023136"/>
    </source>
</evidence>
<feature type="transmembrane region" description="Helical" evidence="7">
    <location>
        <begin position="145"/>
        <end position="164"/>
    </location>
</feature>
<dbReference type="SMR" id="I4IY31"/>
<dbReference type="SUPFAM" id="SSF81338">
    <property type="entry name" value="Aquaporin-like"/>
    <property type="match status" value="1"/>
</dbReference>
<keyword evidence="2 6" id="KW-0813">Transport</keyword>
<dbReference type="Gene3D" id="1.20.1080.10">
    <property type="entry name" value="Glycerol uptake facilitator protein"/>
    <property type="match status" value="1"/>
</dbReference>
<keyword evidence="5 7" id="KW-0472">Membrane</keyword>
<dbReference type="PANTHER" id="PTHR45724:SF19">
    <property type="entry name" value="AQUAPORIN NIP6-1"/>
    <property type="match status" value="1"/>
</dbReference>
<keyword evidence="3 6" id="KW-0812">Transmembrane</keyword>
<dbReference type="PROSITE" id="PS00221">
    <property type="entry name" value="MIP"/>
    <property type="match status" value="1"/>
</dbReference>
<dbReference type="Pfam" id="PF00230">
    <property type="entry name" value="MIP"/>
    <property type="match status" value="1"/>
</dbReference>
<evidence type="ECO:0000256" key="1">
    <source>
        <dbReference type="ARBA" id="ARBA00004141"/>
    </source>
</evidence>
<feature type="transmembrane region" description="Helical" evidence="7">
    <location>
        <begin position="59"/>
        <end position="80"/>
    </location>
</feature>
<dbReference type="GO" id="GO:0015267">
    <property type="term" value="F:channel activity"/>
    <property type="evidence" value="ECO:0007669"/>
    <property type="project" value="InterPro"/>
</dbReference>
<dbReference type="InterPro" id="IPR034294">
    <property type="entry name" value="Aquaporin_transptr"/>
</dbReference>
<dbReference type="CDD" id="cd00333">
    <property type="entry name" value="MIP"/>
    <property type="match status" value="1"/>
</dbReference>
<dbReference type="EMBL" id="HE858198">
    <property type="protein sequence ID" value="CCI55659.1"/>
    <property type="molecule type" value="Genomic_DNA"/>
</dbReference>
<reference evidence="8" key="1">
    <citation type="journal article" date="2012" name="Plant J.">
        <title>Discovery of a multigene family of aquaporin silicon transporters in the primitive plant Equisetum arvense.</title>
        <authorList>
            <person name="Gregoire C."/>
            <person name="Remus-Borel W."/>
            <person name="Vivancos J."/>
            <person name="Labbe C."/>
            <person name="Belzile F."/>
            <person name="Belanger R.R."/>
        </authorList>
    </citation>
    <scope>NUCLEOTIDE SEQUENCE</scope>
</reference>
<keyword evidence="4 7" id="KW-1133">Transmembrane helix</keyword>
<dbReference type="AlphaFoldDB" id="I4IY31"/>
<dbReference type="PANTHER" id="PTHR45724">
    <property type="entry name" value="AQUAPORIN NIP2-1"/>
    <property type="match status" value="1"/>
</dbReference>
<proteinExistence type="inferred from homology"/>
<evidence type="ECO:0000256" key="3">
    <source>
        <dbReference type="ARBA" id="ARBA00022692"/>
    </source>
</evidence>